<evidence type="ECO:0000256" key="4">
    <source>
        <dbReference type="ARBA" id="ARBA00022692"/>
    </source>
</evidence>
<dbReference type="PANTHER" id="PTHR38035">
    <property type="entry name" value="UPF0070 PROTEIN YFGM"/>
    <property type="match status" value="1"/>
</dbReference>
<evidence type="ECO:0000256" key="3">
    <source>
        <dbReference type="ARBA" id="ARBA00022475"/>
    </source>
</evidence>
<evidence type="ECO:0000256" key="5">
    <source>
        <dbReference type="ARBA" id="ARBA00022989"/>
    </source>
</evidence>
<keyword evidence="4 8" id="KW-0812">Transmembrane</keyword>
<organism evidence="10 11">
    <name type="scientific">Enhydrobacter aerosaccus</name>
    <dbReference type="NCBI Taxonomy" id="225324"/>
    <lineage>
        <taxon>Bacteria</taxon>
        <taxon>Pseudomonadati</taxon>
        <taxon>Pseudomonadota</taxon>
        <taxon>Alphaproteobacteria</taxon>
        <taxon>Hyphomicrobiales</taxon>
        <taxon>Enhydrobacter</taxon>
    </lineage>
</organism>
<dbReference type="Pfam" id="PF09976">
    <property type="entry name" value="TPR_21"/>
    <property type="match status" value="1"/>
</dbReference>
<evidence type="ECO:0000313" key="10">
    <source>
        <dbReference type="EMBL" id="SJZ57803.1"/>
    </source>
</evidence>
<dbReference type="STRING" id="225324.SAMN02745126_01698"/>
<keyword evidence="11" id="KW-1185">Reference proteome</keyword>
<evidence type="ECO:0000256" key="1">
    <source>
        <dbReference type="ARBA" id="ARBA00004167"/>
    </source>
</evidence>
<feature type="domain" description="Ancillary SecYEG translocon subunit/Cell division coordinator CpoB TPR" evidence="9">
    <location>
        <begin position="20"/>
        <end position="182"/>
    </location>
</feature>
<sequence length="214" mass="22941">MSDSAAFHEVDNAVRQDEIKAWWKRYGTLTVSGVVVLVVAVAAVVGWRQYQFSQRAAAGEAYTAALAKIGQDNAAARAELDKLAASAVDPYRWLAAMTAAQLQDKAEDRVAALQAVAPKLPDPMNELAQVIAGFQSVDTPKGAETIASLEPLAAPNHAFHGSVLELQSLEAQRKGDLKRARELWAEIVKDPTAPPGAIQRAQALLNFTDEQGAK</sequence>
<evidence type="ECO:0000256" key="6">
    <source>
        <dbReference type="ARBA" id="ARBA00023136"/>
    </source>
</evidence>
<keyword evidence="5 8" id="KW-1133">Transmembrane helix</keyword>
<dbReference type="GO" id="GO:0005886">
    <property type="term" value="C:plasma membrane"/>
    <property type="evidence" value="ECO:0007669"/>
    <property type="project" value="UniProtKB-SubCell"/>
</dbReference>
<feature type="transmembrane region" description="Helical" evidence="8">
    <location>
        <begin position="26"/>
        <end position="47"/>
    </location>
</feature>
<proteinExistence type="predicted"/>
<comment type="subcellular location">
    <subcellularLocation>
        <location evidence="2">Cell membrane</location>
    </subcellularLocation>
    <subcellularLocation>
        <location evidence="1">Membrane</location>
        <topology evidence="1">Single-pass membrane protein</topology>
    </subcellularLocation>
</comment>
<keyword evidence="6 8" id="KW-0472">Membrane</keyword>
<dbReference type="Proteomes" id="UP000190092">
    <property type="component" value="Unassembled WGS sequence"/>
</dbReference>
<gene>
    <name evidence="10" type="ORF">SAMN02745126_01698</name>
</gene>
<dbReference type="RefSeq" id="WP_170920835.1">
    <property type="nucleotide sequence ID" value="NZ_FUWJ01000001.1"/>
</dbReference>
<evidence type="ECO:0000256" key="2">
    <source>
        <dbReference type="ARBA" id="ARBA00004236"/>
    </source>
</evidence>
<name>A0A1T4LSX3_9HYPH</name>
<evidence type="ECO:0000313" key="11">
    <source>
        <dbReference type="Proteomes" id="UP000190092"/>
    </source>
</evidence>
<evidence type="ECO:0000259" key="9">
    <source>
        <dbReference type="Pfam" id="PF09976"/>
    </source>
</evidence>
<protein>
    <recommendedName>
        <fullName evidence="9">Ancillary SecYEG translocon subunit/Cell division coordinator CpoB TPR domain-containing protein</fullName>
    </recommendedName>
</protein>
<reference evidence="11" key="1">
    <citation type="submission" date="2017-02" db="EMBL/GenBank/DDBJ databases">
        <authorList>
            <person name="Varghese N."/>
            <person name="Submissions S."/>
        </authorList>
    </citation>
    <scope>NUCLEOTIDE SEQUENCE [LARGE SCALE GENOMIC DNA]</scope>
    <source>
        <strain evidence="11">ATCC 27094</strain>
    </source>
</reference>
<dbReference type="EMBL" id="FUWJ01000001">
    <property type="protein sequence ID" value="SJZ57803.1"/>
    <property type="molecule type" value="Genomic_DNA"/>
</dbReference>
<dbReference type="InterPro" id="IPR018704">
    <property type="entry name" value="SecYEG/CpoB_TPR"/>
</dbReference>
<keyword evidence="7" id="KW-0143">Chaperone</keyword>
<dbReference type="AlphaFoldDB" id="A0A1T4LSX3"/>
<accession>A0A1T4LSX3</accession>
<evidence type="ECO:0000256" key="8">
    <source>
        <dbReference type="SAM" id="Phobius"/>
    </source>
</evidence>
<keyword evidence="3" id="KW-1003">Cell membrane</keyword>
<dbReference type="InterPro" id="IPR026039">
    <property type="entry name" value="YfgM"/>
</dbReference>
<evidence type="ECO:0000256" key="7">
    <source>
        <dbReference type="ARBA" id="ARBA00023186"/>
    </source>
</evidence>
<dbReference type="GO" id="GO:0044877">
    <property type="term" value="F:protein-containing complex binding"/>
    <property type="evidence" value="ECO:0007669"/>
    <property type="project" value="InterPro"/>
</dbReference>
<dbReference type="PANTHER" id="PTHR38035:SF1">
    <property type="entry name" value="ANCILLARY SECYEG TRANSLOCON SUBUNIT"/>
    <property type="match status" value="1"/>
</dbReference>